<feature type="active site" description="Tele-phosphohistidine intermediate" evidence="1">
    <location>
        <position position="7"/>
    </location>
</feature>
<dbReference type="GO" id="GO:0005737">
    <property type="term" value="C:cytoplasm"/>
    <property type="evidence" value="ECO:0007669"/>
    <property type="project" value="TreeGrafter"/>
</dbReference>
<dbReference type="Pfam" id="PF00300">
    <property type="entry name" value="His_Phos_1"/>
    <property type="match status" value="1"/>
</dbReference>
<name>A0A1M2UWY3_MARNT</name>
<proteinExistence type="predicted"/>
<dbReference type="CDD" id="cd07067">
    <property type="entry name" value="HP_PGM_like"/>
    <property type="match status" value="1"/>
</dbReference>
<comment type="caution">
    <text evidence="3">The sequence shown here is derived from an EMBL/GenBank/DDBJ whole genome shotgun (WGS) entry which is preliminary data.</text>
</comment>
<dbReference type="SUPFAM" id="SSF53254">
    <property type="entry name" value="Phosphoglycerate mutase-like"/>
    <property type="match status" value="1"/>
</dbReference>
<dbReference type="Proteomes" id="UP000183986">
    <property type="component" value="Unassembled WGS sequence"/>
</dbReference>
<evidence type="ECO:0000313" key="3">
    <source>
        <dbReference type="EMBL" id="OJS99846.1"/>
    </source>
</evidence>
<dbReference type="EMBL" id="MPKY01000001">
    <property type="protein sequence ID" value="OJS99846.1"/>
    <property type="molecule type" value="Genomic_DNA"/>
</dbReference>
<gene>
    <name evidence="3" type="ORF">BEE62_06945</name>
</gene>
<dbReference type="InterPro" id="IPR013078">
    <property type="entry name" value="His_Pase_superF_clade-1"/>
</dbReference>
<protein>
    <recommendedName>
        <fullName evidence="5">Histidine phosphatase family protein</fullName>
    </recommendedName>
</protein>
<evidence type="ECO:0000256" key="1">
    <source>
        <dbReference type="PIRSR" id="PIRSR613078-1"/>
    </source>
</evidence>
<evidence type="ECO:0000256" key="2">
    <source>
        <dbReference type="PIRSR" id="PIRSR613078-2"/>
    </source>
</evidence>
<feature type="binding site" evidence="2">
    <location>
        <begin position="6"/>
        <end position="13"/>
    </location>
    <ligand>
        <name>substrate</name>
    </ligand>
</feature>
<feature type="binding site" evidence="2">
    <location>
        <position position="56"/>
    </location>
    <ligand>
        <name>substrate</name>
    </ligand>
</feature>
<feature type="active site" description="Proton donor/acceptor" evidence="1">
    <location>
        <position position="82"/>
    </location>
</feature>
<dbReference type="PIRSF" id="PIRSF000709">
    <property type="entry name" value="6PFK_2-Ptase"/>
    <property type="match status" value="1"/>
</dbReference>
<evidence type="ECO:0000313" key="4">
    <source>
        <dbReference type="Proteomes" id="UP000183986"/>
    </source>
</evidence>
<organism evidence="3 4">
    <name type="scientific">Marinobacter nauticus</name>
    <name type="common">Marinobacter hydrocarbonoclasticus</name>
    <name type="synonym">Marinobacter aquaeolei</name>
    <dbReference type="NCBI Taxonomy" id="2743"/>
    <lineage>
        <taxon>Bacteria</taxon>
        <taxon>Pseudomonadati</taxon>
        <taxon>Pseudomonadota</taxon>
        <taxon>Gammaproteobacteria</taxon>
        <taxon>Pseudomonadales</taxon>
        <taxon>Marinobacteraceae</taxon>
        <taxon>Marinobacter</taxon>
    </lineage>
</organism>
<accession>A0A1M2UWY3</accession>
<dbReference type="PANTHER" id="PTHR48100">
    <property type="entry name" value="BROAD-SPECIFICITY PHOSPHATASE YOR283W-RELATED"/>
    <property type="match status" value="1"/>
</dbReference>
<dbReference type="PANTHER" id="PTHR48100:SF1">
    <property type="entry name" value="HISTIDINE PHOSPHATASE FAMILY PROTEIN-RELATED"/>
    <property type="match status" value="1"/>
</dbReference>
<dbReference type="InterPro" id="IPR050275">
    <property type="entry name" value="PGM_Phosphatase"/>
</dbReference>
<feature type="binding site" evidence="2">
    <location>
        <position position="93"/>
    </location>
    <ligand>
        <name>substrate</name>
    </ligand>
</feature>
<keyword evidence="4" id="KW-1185">Reference proteome</keyword>
<dbReference type="AlphaFoldDB" id="A0A1M2UWY3"/>
<dbReference type="GO" id="GO:0016791">
    <property type="term" value="F:phosphatase activity"/>
    <property type="evidence" value="ECO:0007669"/>
    <property type="project" value="TreeGrafter"/>
</dbReference>
<dbReference type="Gene3D" id="3.40.50.1240">
    <property type="entry name" value="Phosphoglycerate mutase-like"/>
    <property type="match status" value="1"/>
</dbReference>
<dbReference type="RefSeq" id="WP_072676815.1">
    <property type="nucleotide sequence ID" value="NZ_MPKY01000001.1"/>
</dbReference>
<dbReference type="InterPro" id="IPR029033">
    <property type="entry name" value="His_PPase_superfam"/>
</dbReference>
<dbReference type="SMART" id="SM00855">
    <property type="entry name" value="PGAM"/>
    <property type="match status" value="1"/>
</dbReference>
<reference evidence="3" key="1">
    <citation type="submission" date="2016-11" db="EMBL/GenBank/DDBJ databases">
        <title>Draft Genome Sequence of Marinobacter hydrocarbonoclasticus strain STW2, a polyaromatic aromatic hydrocarbon degrading and denitrifying bacterium from rhizosphere of Seagrass Enhalus acodoides.</title>
        <authorList>
            <person name="Ling J."/>
            <person name="Dong J."/>
        </authorList>
    </citation>
    <scope>NUCLEOTIDE SEQUENCE [LARGE SCALE GENOMIC DNA]</scope>
    <source>
        <strain evidence="3">STW2</strain>
    </source>
</reference>
<sequence length="172" mass="19396">MLYFIRHGETDDNRNNLWMGRKDLTLNQTGIHQAKAAAEYLARLPIELIITSPLLRARQTAELIAQQHPRAPAVSIADWLTERDFGPYEGMKKTKANRIAMNASASVESMESLTNRLVALNNVLESQEHLLIVSHSGVYRCLIECLGYQSNNKKSSLKNAEFVSLTRHSGKY</sequence>
<evidence type="ECO:0008006" key="5">
    <source>
        <dbReference type="Google" id="ProtNLM"/>
    </source>
</evidence>